<evidence type="ECO:0000313" key="3">
    <source>
        <dbReference type="EMBL" id="KEY67452.1"/>
    </source>
</evidence>
<organism evidence="3 4">
    <name type="scientific">Stachybotrys chartarum (strain CBS 109288 / IBT 7711)</name>
    <name type="common">Toxic black mold</name>
    <name type="synonym">Stilbospora chartarum</name>
    <dbReference type="NCBI Taxonomy" id="1280523"/>
    <lineage>
        <taxon>Eukaryota</taxon>
        <taxon>Fungi</taxon>
        <taxon>Dikarya</taxon>
        <taxon>Ascomycota</taxon>
        <taxon>Pezizomycotina</taxon>
        <taxon>Sordariomycetes</taxon>
        <taxon>Hypocreomycetidae</taxon>
        <taxon>Hypocreales</taxon>
        <taxon>Stachybotryaceae</taxon>
        <taxon>Stachybotrys</taxon>
    </lineage>
</organism>
<dbReference type="OrthoDB" id="71307at2759"/>
<accession>A0A084AQ73</accession>
<feature type="region of interest" description="Disordered" evidence="1">
    <location>
        <begin position="512"/>
        <end position="569"/>
    </location>
</feature>
<feature type="region of interest" description="Disordered" evidence="1">
    <location>
        <begin position="296"/>
        <end position="329"/>
    </location>
</feature>
<evidence type="ECO:0000259" key="2">
    <source>
        <dbReference type="Pfam" id="PF25603"/>
    </source>
</evidence>
<reference evidence="3 4" key="1">
    <citation type="journal article" date="2014" name="BMC Genomics">
        <title>Comparative genome sequencing reveals chemotype-specific gene clusters in the toxigenic black mold Stachybotrys.</title>
        <authorList>
            <person name="Semeiks J."/>
            <person name="Borek D."/>
            <person name="Otwinowski Z."/>
            <person name="Grishin N.V."/>
        </authorList>
    </citation>
    <scope>NUCLEOTIDE SEQUENCE [LARGE SCALE GENOMIC DNA]</scope>
    <source>
        <strain evidence="4">CBS 109288 / IBT 7711</strain>
    </source>
</reference>
<dbReference type="InterPro" id="IPR057962">
    <property type="entry name" value="SPT23_MGA2_DBD"/>
</dbReference>
<keyword evidence="4" id="KW-1185">Reference proteome</keyword>
<feature type="domain" description="SPT23/MGA2-like DNA-binding" evidence="2">
    <location>
        <begin position="231"/>
        <end position="441"/>
    </location>
</feature>
<feature type="region of interest" description="Disordered" evidence="1">
    <location>
        <begin position="611"/>
        <end position="641"/>
    </location>
</feature>
<feature type="compositionally biased region" description="Polar residues" evidence="1">
    <location>
        <begin position="526"/>
        <end position="541"/>
    </location>
</feature>
<proteinExistence type="predicted"/>
<feature type="compositionally biased region" description="Polar residues" evidence="1">
    <location>
        <begin position="579"/>
        <end position="594"/>
    </location>
</feature>
<dbReference type="HOGENOM" id="CLU_351661_0_0_1"/>
<name>A0A084AQ73_STACB</name>
<sequence>MQIPDSSETVMATDKVMIQDGEDASMQWPNGFSVFCEDLGTNEVDQSVDHIANTKFGSIEDSHSITQRFLNLQSPISSLDAFLSMHIPGLSPDVALGDTMQEVELGRAPFAGYKKQVSYSLSSSIPNDNPNAISQEVSPPCVINYESEPLSMRPLALSSTSQPQSTSRSLAMNERNTLWPDQLDLAHPASLIKNGERVPQILPLQPEPTSPNAILHLFVNQQEGSIEPVGRSRVETQIFVQMVLSPLPEGVTMLHLPCHTISKPKLLANPRPVQSPDTLELFVTLVCTSAMQQPGAKQRAMDRAATQPQNHLPELGKEENAPQNGGDVRICSGCISRERNRAGRKKKKRLEQDEVWMQGEERRVVVFNTTEMKEWQPFTPTLDKSGQPVPIVADGAMQITAPMRIACYCRHHGEKIGFNVIFTIKDWQGRVVAQAISDSITRLTTTASVDKVAPNTPGDFHTPPPNIDHAAIPRCSQPMVPLMIPGTFTPIASSSVGPSSVAPSSAISRIASPMLGEPAAKKRKASGSSEQNNFAPTRLHTSTQSASHGMSSQSSSATSSLSPSHGPMAQLEQRLRPQTFSGFSTPTGNKQQPFFTHAHTGSVDNLAVTKAFSAPTSAHPSRAPSPEGLANTKGLKPGASR</sequence>
<dbReference type="AlphaFoldDB" id="A0A084AQ73"/>
<dbReference type="Proteomes" id="UP000028045">
    <property type="component" value="Unassembled WGS sequence"/>
</dbReference>
<dbReference type="EMBL" id="KL648618">
    <property type="protein sequence ID" value="KEY67452.1"/>
    <property type="molecule type" value="Genomic_DNA"/>
</dbReference>
<evidence type="ECO:0000313" key="4">
    <source>
        <dbReference type="Proteomes" id="UP000028045"/>
    </source>
</evidence>
<dbReference type="Pfam" id="PF25603">
    <property type="entry name" value="SPT23_MGA2_DBD"/>
    <property type="match status" value="1"/>
</dbReference>
<feature type="region of interest" description="Disordered" evidence="1">
    <location>
        <begin position="579"/>
        <end position="598"/>
    </location>
</feature>
<gene>
    <name evidence="3" type="ORF">S7711_10003</name>
</gene>
<protein>
    <recommendedName>
        <fullName evidence="2">SPT23/MGA2-like DNA-binding domain-containing protein</fullName>
    </recommendedName>
</protein>
<feature type="compositionally biased region" description="Low complexity" evidence="1">
    <location>
        <begin position="542"/>
        <end position="567"/>
    </location>
</feature>
<evidence type="ECO:0000256" key="1">
    <source>
        <dbReference type="SAM" id="MobiDB-lite"/>
    </source>
</evidence>